<dbReference type="NCBIfam" id="NF009154">
    <property type="entry name" value="PRK12497.3-3"/>
    <property type="match status" value="1"/>
</dbReference>
<dbReference type="Pfam" id="PF02021">
    <property type="entry name" value="UPF0102"/>
    <property type="match status" value="1"/>
</dbReference>
<dbReference type="GO" id="GO:0003676">
    <property type="term" value="F:nucleic acid binding"/>
    <property type="evidence" value="ECO:0007669"/>
    <property type="project" value="InterPro"/>
</dbReference>
<dbReference type="KEGG" id="kme:H0A61_02247"/>
<dbReference type="SUPFAM" id="SSF52980">
    <property type="entry name" value="Restriction endonuclease-like"/>
    <property type="match status" value="1"/>
</dbReference>
<dbReference type="PANTHER" id="PTHR34039">
    <property type="entry name" value="UPF0102 PROTEIN YRAN"/>
    <property type="match status" value="1"/>
</dbReference>
<dbReference type="HAMAP" id="MF_00048">
    <property type="entry name" value="UPF0102"/>
    <property type="match status" value="1"/>
</dbReference>
<evidence type="ECO:0000256" key="1">
    <source>
        <dbReference type="ARBA" id="ARBA00006738"/>
    </source>
</evidence>
<reference evidence="3" key="1">
    <citation type="submission" date="2020-07" db="EMBL/GenBank/DDBJ databases">
        <title>Koleobacter methoxysyntrophicus gen. nov., sp. nov., a novel anaerobic bacterium isolated from deep subsurface oil field and proposal of Koleobacterales ord. nov. in the phylum Firmicutes.</title>
        <authorList>
            <person name="Sakamoto S."/>
            <person name="Tamaki H."/>
        </authorList>
    </citation>
    <scope>NUCLEOTIDE SEQUENCE</scope>
    <source>
        <strain evidence="3">NRmbB1</strain>
    </source>
</reference>
<dbReference type="CDD" id="cd20736">
    <property type="entry name" value="PoNe_Nuclease"/>
    <property type="match status" value="1"/>
</dbReference>
<evidence type="ECO:0000256" key="2">
    <source>
        <dbReference type="HAMAP-Rule" id="MF_00048"/>
    </source>
</evidence>
<dbReference type="EMBL" id="CP059066">
    <property type="protein sequence ID" value="QSQ09866.1"/>
    <property type="molecule type" value="Genomic_DNA"/>
</dbReference>
<name>A0A8A0RRQ4_9FIRM</name>
<proteinExistence type="inferred from homology"/>
<protein>
    <recommendedName>
        <fullName evidence="2">UPF0102 protein H0A61_02247</fullName>
    </recommendedName>
</protein>
<dbReference type="NCBIfam" id="TIGR00252">
    <property type="entry name" value="YraN family protein"/>
    <property type="match status" value="1"/>
</dbReference>
<keyword evidence="4" id="KW-1185">Reference proteome</keyword>
<sequence length="116" mass="13636">MKNIEKGKKGEDLCVEFLKKHNYIILEQNFRCPLGEIDIIAKEKSVYVFIEVKTRTSSKYGLPQEAVNIKKQRKIKKIALYYLKSRDIRDFNCRFDVVTVFLNGNTTEIQQIKNAF</sequence>
<accession>A0A8A0RRQ4</accession>
<evidence type="ECO:0000313" key="3">
    <source>
        <dbReference type="EMBL" id="QSQ09866.1"/>
    </source>
</evidence>
<dbReference type="InterPro" id="IPR003509">
    <property type="entry name" value="UPF0102_YraN-like"/>
</dbReference>
<dbReference type="PANTHER" id="PTHR34039:SF1">
    <property type="entry name" value="UPF0102 PROTEIN YRAN"/>
    <property type="match status" value="1"/>
</dbReference>
<evidence type="ECO:0000313" key="4">
    <source>
        <dbReference type="Proteomes" id="UP000662904"/>
    </source>
</evidence>
<dbReference type="RefSeq" id="WP_206707200.1">
    <property type="nucleotide sequence ID" value="NZ_CP059066.1"/>
</dbReference>
<dbReference type="InterPro" id="IPR011335">
    <property type="entry name" value="Restrct_endonuc-II-like"/>
</dbReference>
<dbReference type="NCBIfam" id="NF009150">
    <property type="entry name" value="PRK12497.1-3"/>
    <property type="match status" value="1"/>
</dbReference>
<dbReference type="Proteomes" id="UP000662904">
    <property type="component" value="Chromosome"/>
</dbReference>
<dbReference type="AlphaFoldDB" id="A0A8A0RRQ4"/>
<dbReference type="InterPro" id="IPR011856">
    <property type="entry name" value="tRNA_endonuc-like_dom_sf"/>
</dbReference>
<organism evidence="3 4">
    <name type="scientific">Koleobacter methoxysyntrophicus</name>
    <dbReference type="NCBI Taxonomy" id="2751313"/>
    <lineage>
        <taxon>Bacteria</taxon>
        <taxon>Bacillati</taxon>
        <taxon>Bacillota</taxon>
        <taxon>Clostridia</taxon>
        <taxon>Koleobacterales</taxon>
        <taxon>Koleobacteraceae</taxon>
        <taxon>Koleobacter</taxon>
    </lineage>
</organism>
<gene>
    <name evidence="3" type="ORF">H0A61_02247</name>
</gene>
<dbReference type="Gene3D" id="3.40.1350.10">
    <property type="match status" value="1"/>
</dbReference>
<comment type="similarity">
    <text evidence="1 2">Belongs to the UPF0102 family.</text>
</comment>